<dbReference type="Pfam" id="PF08299">
    <property type="entry name" value="Bac_DnaA_C"/>
    <property type="match status" value="1"/>
</dbReference>
<dbReference type="Gene3D" id="1.10.1750.10">
    <property type="match status" value="1"/>
</dbReference>
<dbReference type="Proteomes" id="UP000223913">
    <property type="component" value="Unassembled WGS sequence"/>
</dbReference>
<dbReference type="InterPro" id="IPR013159">
    <property type="entry name" value="DnaA_C"/>
</dbReference>
<dbReference type="CDD" id="cd06571">
    <property type="entry name" value="Bac_DnaA_C"/>
    <property type="match status" value="1"/>
</dbReference>
<dbReference type="OrthoDB" id="7776290at2"/>
<sequence length="154" mass="18010">MKSKSISKWIFSAGGFKPCAAGTFQKNRSMKDKQVIEELRGIEKQIADLRFRLSDNKQRYLGRLAEIICEVFNITEEQLTGPERNPEYTDARFAFSFFARKHFTWKEIGEALGDRDHSTAKYQHTRYLELHGTDLVFTQKADQVQAKITEYEYE</sequence>
<dbReference type="GO" id="GO:0006275">
    <property type="term" value="P:regulation of DNA replication"/>
    <property type="evidence" value="ECO:0007669"/>
    <property type="project" value="InterPro"/>
</dbReference>
<dbReference type="EMBL" id="PDUD01000085">
    <property type="protein sequence ID" value="PHN00662.1"/>
    <property type="molecule type" value="Genomic_DNA"/>
</dbReference>
<reference evidence="2 3" key="1">
    <citation type="submission" date="2017-10" db="EMBL/GenBank/DDBJ databases">
        <title>The draft genome sequence of Lewinella nigricans NBRC 102662.</title>
        <authorList>
            <person name="Wang K."/>
        </authorList>
    </citation>
    <scope>NUCLEOTIDE SEQUENCE [LARGE SCALE GENOMIC DNA]</scope>
    <source>
        <strain evidence="2 3">NBRC 102662</strain>
    </source>
</reference>
<feature type="domain" description="Chromosomal replication initiator DnaA C-terminal" evidence="1">
    <location>
        <begin position="60"/>
        <end position="127"/>
    </location>
</feature>
<evidence type="ECO:0000259" key="1">
    <source>
        <dbReference type="SMART" id="SM00760"/>
    </source>
</evidence>
<keyword evidence="3" id="KW-1185">Reference proteome</keyword>
<evidence type="ECO:0000313" key="3">
    <source>
        <dbReference type="Proteomes" id="UP000223913"/>
    </source>
</evidence>
<gene>
    <name evidence="2" type="ORF">CRP01_41105</name>
</gene>
<protein>
    <recommendedName>
        <fullName evidence="1">Chromosomal replication initiator DnaA C-terminal domain-containing protein</fullName>
    </recommendedName>
</protein>
<dbReference type="SUPFAM" id="SSF48295">
    <property type="entry name" value="TrpR-like"/>
    <property type="match status" value="1"/>
</dbReference>
<dbReference type="SMART" id="SM00760">
    <property type="entry name" value="Bac_DnaA_C"/>
    <property type="match status" value="1"/>
</dbReference>
<dbReference type="GO" id="GO:0006270">
    <property type="term" value="P:DNA replication initiation"/>
    <property type="evidence" value="ECO:0007669"/>
    <property type="project" value="InterPro"/>
</dbReference>
<comment type="caution">
    <text evidence="2">The sequence shown here is derived from an EMBL/GenBank/DDBJ whole genome shotgun (WGS) entry which is preliminary data.</text>
</comment>
<organism evidence="2 3">
    <name type="scientific">Flavilitoribacter nigricans (strain ATCC 23147 / DSM 23189 / NBRC 102662 / NCIMB 1420 / SS-2)</name>
    <name type="common">Lewinella nigricans</name>
    <dbReference type="NCBI Taxonomy" id="1122177"/>
    <lineage>
        <taxon>Bacteria</taxon>
        <taxon>Pseudomonadati</taxon>
        <taxon>Bacteroidota</taxon>
        <taxon>Saprospiria</taxon>
        <taxon>Saprospirales</taxon>
        <taxon>Lewinellaceae</taxon>
        <taxon>Flavilitoribacter</taxon>
    </lineage>
</organism>
<dbReference type="AlphaFoldDB" id="A0A2D0MWK4"/>
<proteinExistence type="predicted"/>
<evidence type="ECO:0000313" key="2">
    <source>
        <dbReference type="EMBL" id="PHN00662.1"/>
    </source>
</evidence>
<dbReference type="GO" id="GO:0043565">
    <property type="term" value="F:sequence-specific DNA binding"/>
    <property type="evidence" value="ECO:0007669"/>
    <property type="project" value="InterPro"/>
</dbReference>
<accession>A0A2D0MWK4</accession>
<name>A0A2D0MWK4_FLAN2</name>
<dbReference type="GO" id="GO:0005524">
    <property type="term" value="F:ATP binding"/>
    <property type="evidence" value="ECO:0007669"/>
    <property type="project" value="InterPro"/>
</dbReference>
<dbReference type="InterPro" id="IPR010921">
    <property type="entry name" value="Trp_repressor/repl_initiator"/>
</dbReference>